<evidence type="ECO:0000256" key="1">
    <source>
        <dbReference type="ARBA" id="ARBA00004651"/>
    </source>
</evidence>
<name>A0ABT3BII5_9RHOB</name>
<accession>A0ABT3BII5</accession>
<feature type="transmembrane region" description="Helical" evidence="7">
    <location>
        <begin position="256"/>
        <end position="277"/>
    </location>
</feature>
<keyword evidence="6 7" id="KW-0472">Membrane</keyword>
<evidence type="ECO:0000256" key="5">
    <source>
        <dbReference type="ARBA" id="ARBA00022989"/>
    </source>
</evidence>
<evidence type="ECO:0000256" key="2">
    <source>
        <dbReference type="ARBA" id="ARBA00006386"/>
    </source>
</evidence>
<feature type="transmembrane region" description="Helical" evidence="7">
    <location>
        <begin position="134"/>
        <end position="167"/>
    </location>
</feature>
<proteinExistence type="inferred from homology"/>
<dbReference type="RefSeq" id="WP_263845609.1">
    <property type="nucleotide sequence ID" value="NZ_JALIEB010000014.1"/>
</dbReference>
<keyword evidence="5 7" id="KW-1133">Transmembrane helix</keyword>
<sequence length="342" mass="35262">MTDHTISPRASTKRLRAWGIGVAALLGIGLAVPEHATEAAKFVVWGLIAVAPIVVPGIVVAAWIIASGADSQVARVFEGKTVRTVVAASLIGAITPVCGVTVLPLMAGLLAAGVPLAPIMAFWLSSPVTDPAMLATTAATLGLSFALGKTVAAFGLGLLGGAVTGLLSGRPWARHALRDNGLARQLSTARCGGAQTFDPWVWRSEDRRRAFAAQFRAAARLILICLIPAFAAEYALNAALTPGALAAYFGEDQWWAIPAAVFVGAPAYIDGYAALPLTRGLIDNGMSEGAAMAFLVSGGVVSIWGAMAIAPVLKLKPFLLYLLLALVGSLAAGYAFGWLHLG</sequence>
<protein>
    <submittedName>
        <fullName evidence="8">Permease</fullName>
    </submittedName>
</protein>
<comment type="similarity">
    <text evidence="2">Belongs to the UPF0718 family.</text>
</comment>
<dbReference type="Pfam" id="PF03773">
    <property type="entry name" value="ArsP_1"/>
    <property type="match status" value="1"/>
</dbReference>
<dbReference type="Proteomes" id="UP001208690">
    <property type="component" value="Unassembled WGS sequence"/>
</dbReference>
<dbReference type="InterPro" id="IPR005524">
    <property type="entry name" value="DUF318"/>
</dbReference>
<feature type="transmembrane region" description="Helical" evidence="7">
    <location>
        <begin position="15"/>
        <end position="32"/>
    </location>
</feature>
<organism evidence="8 9">
    <name type="scientific">Roseobacter sinensis</name>
    <dbReference type="NCBI Taxonomy" id="2931391"/>
    <lineage>
        <taxon>Bacteria</taxon>
        <taxon>Pseudomonadati</taxon>
        <taxon>Pseudomonadota</taxon>
        <taxon>Alphaproteobacteria</taxon>
        <taxon>Rhodobacterales</taxon>
        <taxon>Roseobacteraceae</taxon>
        <taxon>Roseobacter</taxon>
    </lineage>
</organism>
<evidence type="ECO:0000256" key="7">
    <source>
        <dbReference type="SAM" id="Phobius"/>
    </source>
</evidence>
<evidence type="ECO:0000256" key="6">
    <source>
        <dbReference type="ARBA" id="ARBA00023136"/>
    </source>
</evidence>
<keyword evidence="4 7" id="KW-0812">Transmembrane</keyword>
<keyword evidence="3" id="KW-1003">Cell membrane</keyword>
<evidence type="ECO:0000256" key="4">
    <source>
        <dbReference type="ARBA" id="ARBA00022692"/>
    </source>
</evidence>
<comment type="caution">
    <text evidence="8">The sequence shown here is derived from an EMBL/GenBank/DDBJ whole genome shotgun (WGS) entry which is preliminary data.</text>
</comment>
<evidence type="ECO:0000256" key="3">
    <source>
        <dbReference type="ARBA" id="ARBA00022475"/>
    </source>
</evidence>
<comment type="subcellular location">
    <subcellularLocation>
        <location evidence="1">Cell membrane</location>
        <topology evidence="1">Multi-pass membrane protein</topology>
    </subcellularLocation>
</comment>
<feature type="transmembrane region" description="Helical" evidence="7">
    <location>
        <begin position="85"/>
        <end position="114"/>
    </location>
</feature>
<feature type="transmembrane region" description="Helical" evidence="7">
    <location>
        <begin position="44"/>
        <end position="65"/>
    </location>
</feature>
<feature type="transmembrane region" description="Helical" evidence="7">
    <location>
        <begin position="289"/>
        <end position="312"/>
    </location>
</feature>
<dbReference type="PANTHER" id="PTHR34184">
    <property type="entry name" value="UPF0718 PROTEIN YCGR"/>
    <property type="match status" value="1"/>
</dbReference>
<dbReference type="InterPro" id="IPR052923">
    <property type="entry name" value="UPF0718"/>
</dbReference>
<keyword evidence="9" id="KW-1185">Reference proteome</keyword>
<reference evidence="8 9" key="1">
    <citation type="submission" date="2022-04" db="EMBL/GenBank/DDBJ databases">
        <title>Roseobacter sp. WL0113 is a bacterium isolated from neritic sediment.</title>
        <authorList>
            <person name="Wang L."/>
            <person name="He W."/>
            <person name="Zhang D.-F."/>
        </authorList>
    </citation>
    <scope>NUCLEOTIDE SEQUENCE [LARGE SCALE GENOMIC DNA]</scope>
    <source>
        <strain evidence="8 9">WL0113</strain>
    </source>
</reference>
<feature type="transmembrane region" description="Helical" evidence="7">
    <location>
        <begin position="217"/>
        <end position="236"/>
    </location>
</feature>
<evidence type="ECO:0000313" key="8">
    <source>
        <dbReference type="EMBL" id="MCV3273386.1"/>
    </source>
</evidence>
<dbReference type="EMBL" id="JALIEB010000014">
    <property type="protein sequence ID" value="MCV3273386.1"/>
    <property type="molecule type" value="Genomic_DNA"/>
</dbReference>
<feature type="transmembrane region" description="Helical" evidence="7">
    <location>
        <begin position="318"/>
        <end position="339"/>
    </location>
</feature>
<evidence type="ECO:0000313" key="9">
    <source>
        <dbReference type="Proteomes" id="UP001208690"/>
    </source>
</evidence>
<gene>
    <name evidence="8" type="ORF">MUB52_18290</name>
</gene>
<dbReference type="PANTHER" id="PTHR34184:SF4">
    <property type="entry name" value="UPF0718 PROTEIN YCGR"/>
    <property type="match status" value="1"/>
</dbReference>